<reference evidence="3" key="1">
    <citation type="journal article" date="2019" name="Int. J. Syst. Evol. Microbiol.">
        <title>The Global Catalogue of Microorganisms (GCM) 10K type strain sequencing project: providing services to taxonomists for standard genome sequencing and annotation.</title>
        <authorList>
            <consortium name="The Broad Institute Genomics Platform"/>
            <consortium name="The Broad Institute Genome Sequencing Center for Infectious Disease"/>
            <person name="Wu L."/>
            <person name="Ma J."/>
        </authorList>
    </citation>
    <scope>NUCLEOTIDE SEQUENCE [LARGE SCALE GENOMIC DNA]</scope>
    <source>
        <strain evidence="3">CCUG 55585</strain>
    </source>
</reference>
<proteinExistence type="predicted"/>
<keyword evidence="3" id="KW-1185">Reference proteome</keyword>
<sequence>MGRTGRADNGRGGSGTPSPAMRDATRGGTQAAPTRCSPLGDSHASQLQAVLGYRAKALLAELEQPHGHRQARAGTTLADRLTPTTAALLRWWFASAISRTREDNFHPGQREAILHVVLAHEVFGECDPQRLSQLAGMADPAPMASPAAAPATPRDMRLSLRSAPACGQRWVLQALLVWQWANHMAARAAGREDPRFSDRFSVLVPAAHRQHWEDALLGPVAVAGLRTVGDTSVLRRMRLFLPPALRAPFRFWLLMQACAGDALRVLAEDATGATARLVAGRGPRLACGLPAPVFTGTGAVPLQAPPSLRVAWLDNAQAHSDAEDARHGACIADFGHARAIRYGVAKLPVLACAASHLPLRHAAAPDPVGRRGARPMLRRDHSAQLRLGLRALSQRTAGFASIDPDRTPRMRVLCDSPDLLRAARSRLRGMGVDAGAGPDRTRIDMGFLSASTSCPPPDPRVCVLVILRSRVPGAGERAPAQALGMPALWPEPELARLRAGNRERAAFGQPPDTLLDVLTVVEHRDALHLYAPWRHLGLAALDPRPPEAVPPIGDVVATTLRPDAARFEIILPPMCADIAALQTPERLTALPRRLLRASRSLPVHKSIHTRAGWNEDDNGLRRGFIEAAELDPRIDSHCLLDPRRQACRHRDTLLALGMDGRGRVDALARTATHVFLIEFMADRPGGTGQDDGGERALRLWRRRTNTLPAQQRDHRLWRRVKLQTPLFWSCKRHGVPLSALLEALADTRSLSVPSVAPPPASGPVSPAPAG</sequence>
<evidence type="ECO:0000313" key="3">
    <source>
        <dbReference type="Proteomes" id="UP001597110"/>
    </source>
</evidence>
<dbReference type="Proteomes" id="UP001597110">
    <property type="component" value="Unassembled WGS sequence"/>
</dbReference>
<gene>
    <name evidence="2" type="ORF">ACFQ0E_01070</name>
</gene>
<organism evidence="2 3">
    <name type="scientific">Lysobacter brunescens</name>
    <dbReference type="NCBI Taxonomy" id="262323"/>
    <lineage>
        <taxon>Bacteria</taxon>
        <taxon>Pseudomonadati</taxon>
        <taxon>Pseudomonadota</taxon>
        <taxon>Gammaproteobacteria</taxon>
        <taxon>Lysobacterales</taxon>
        <taxon>Lysobacteraceae</taxon>
        <taxon>Lysobacter</taxon>
    </lineage>
</organism>
<evidence type="ECO:0000256" key="1">
    <source>
        <dbReference type="SAM" id="MobiDB-lite"/>
    </source>
</evidence>
<accession>A0ABW2Y6J9</accession>
<evidence type="ECO:0000313" key="2">
    <source>
        <dbReference type="EMBL" id="MFD0724179.1"/>
    </source>
</evidence>
<feature type="region of interest" description="Disordered" evidence="1">
    <location>
        <begin position="751"/>
        <end position="770"/>
    </location>
</feature>
<feature type="region of interest" description="Disordered" evidence="1">
    <location>
        <begin position="1"/>
        <end position="43"/>
    </location>
</feature>
<protein>
    <submittedName>
        <fullName evidence="2">Uncharacterized protein</fullName>
    </submittedName>
</protein>
<dbReference type="RefSeq" id="WP_386821854.1">
    <property type="nucleotide sequence ID" value="NZ_JBHTIF010000001.1"/>
</dbReference>
<dbReference type="EMBL" id="JBHTIF010000001">
    <property type="protein sequence ID" value="MFD0724179.1"/>
    <property type="molecule type" value="Genomic_DNA"/>
</dbReference>
<name>A0ABW2Y6J9_9GAMM</name>
<feature type="compositionally biased region" description="Pro residues" evidence="1">
    <location>
        <begin position="755"/>
        <end position="770"/>
    </location>
</feature>
<comment type="caution">
    <text evidence="2">The sequence shown here is derived from an EMBL/GenBank/DDBJ whole genome shotgun (WGS) entry which is preliminary data.</text>
</comment>